<dbReference type="FunFam" id="3.30.420.10:FF:000006">
    <property type="entry name" value="Ribonuclease HII"/>
    <property type="match status" value="1"/>
</dbReference>
<dbReference type="Proteomes" id="UP000596063">
    <property type="component" value="Chromosome"/>
</dbReference>
<feature type="binding site" evidence="14 15">
    <location>
        <position position="109"/>
    </location>
    <ligand>
        <name>a divalent metal cation</name>
        <dbReference type="ChEBI" id="CHEBI:60240"/>
    </ligand>
</feature>
<evidence type="ECO:0000256" key="16">
    <source>
        <dbReference type="RuleBase" id="RU003515"/>
    </source>
</evidence>
<reference evidence="18 19" key="1">
    <citation type="submission" date="2020-12" db="EMBL/GenBank/DDBJ databases">
        <authorList>
            <person name="Shan Y."/>
        </authorList>
    </citation>
    <scope>NUCLEOTIDE SEQUENCE [LARGE SCALE GENOMIC DNA]</scope>
    <source>
        <strain evidence="19">csc3.9</strain>
    </source>
</reference>
<keyword evidence="12 14" id="KW-0378">Hydrolase</keyword>
<keyword evidence="8 14" id="KW-0963">Cytoplasm</keyword>
<keyword evidence="11 14" id="KW-0255">Endonuclease</keyword>
<proteinExistence type="inferred from homology"/>
<evidence type="ECO:0000256" key="1">
    <source>
        <dbReference type="ARBA" id="ARBA00000077"/>
    </source>
</evidence>
<evidence type="ECO:0000256" key="7">
    <source>
        <dbReference type="ARBA" id="ARBA00019179"/>
    </source>
</evidence>
<dbReference type="EMBL" id="CP066167">
    <property type="protein sequence ID" value="QQD20174.1"/>
    <property type="molecule type" value="Genomic_DNA"/>
</dbReference>
<dbReference type="GO" id="GO:0005737">
    <property type="term" value="C:cytoplasm"/>
    <property type="evidence" value="ECO:0007669"/>
    <property type="project" value="UniProtKB-SubCell"/>
</dbReference>
<name>A0A7T4R4G7_9GAMM</name>
<evidence type="ECO:0000259" key="17">
    <source>
        <dbReference type="PROSITE" id="PS51975"/>
    </source>
</evidence>
<evidence type="ECO:0000256" key="15">
    <source>
        <dbReference type="PROSITE-ProRule" id="PRU01319"/>
    </source>
</evidence>
<dbReference type="EC" id="3.1.26.4" evidence="6 14"/>
<evidence type="ECO:0000313" key="18">
    <source>
        <dbReference type="EMBL" id="QQD20174.1"/>
    </source>
</evidence>
<evidence type="ECO:0000256" key="11">
    <source>
        <dbReference type="ARBA" id="ARBA00022759"/>
    </source>
</evidence>
<evidence type="ECO:0000256" key="8">
    <source>
        <dbReference type="ARBA" id="ARBA00022490"/>
    </source>
</evidence>
<dbReference type="AlphaFoldDB" id="A0A7T4R4G7"/>
<evidence type="ECO:0000313" key="19">
    <source>
        <dbReference type="Proteomes" id="UP000596063"/>
    </source>
</evidence>
<evidence type="ECO:0000256" key="12">
    <source>
        <dbReference type="ARBA" id="ARBA00022801"/>
    </source>
</evidence>
<comment type="function">
    <text evidence="3 14 16">Endonuclease that specifically degrades the RNA of RNA-DNA hybrids.</text>
</comment>
<dbReference type="PANTHER" id="PTHR10954:SF18">
    <property type="entry name" value="RIBONUCLEASE HII"/>
    <property type="match status" value="1"/>
</dbReference>
<sequence length="206" mass="22491">MDLFADDDWPALTAGVDEVGRGPLCGDVVTAAVILDPKRPIEGLNDSKKLTEKRRDALFDLIRERALSFCIARASVQEIDQLNILQASLLAMKRAVEGLPIQPELVLVDGNRLPRWDYRSEAVVKGDSRVEAIAAASILAKVTRDREMKALDTQYPGYGLAGHKGYPTAAHLDALKRLGVTAIHRRSYAPVQALLAEAAAKIQPDK</sequence>
<dbReference type="NCBIfam" id="NF000595">
    <property type="entry name" value="PRK00015.1-3"/>
    <property type="match status" value="1"/>
</dbReference>
<evidence type="ECO:0000256" key="3">
    <source>
        <dbReference type="ARBA" id="ARBA00004065"/>
    </source>
</evidence>
<dbReference type="InterPro" id="IPR001352">
    <property type="entry name" value="RNase_HII/HIII"/>
</dbReference>
<comment type="catalytic activity">
    <reaction evidence="1 14 15 16">
        <text>Endonucleolytic cleavage to 5'-phosphomonoester.</text>
        <dbReference type="EC" id="3.1.26.4"/>
    </reaction>
</comment>
<dbReference type="GO" id="GO:0030145">
    <property type="term" value="F:manganese ion binding"/>
    <property type="evidence" value="ECO:0007669"/>
    <property type="project" value="UniProtKB-UniRule"/>
</dbReference>
<gene>
    <name evidence="14 18" type="primary">rnhB</name>
    <name evidence="18" type="ORF">I6N98_12240</name>
</gene>
<dbReference type="GO" id="GO:0043137">
    <property type="term" value="P:DNA replication, removal of RNA primer"/>
    <property type="evidence" value="ECO:0007669"/>
    <property type="project" value="TreeGrafter"/>
</dbReference>
<dbReference type="Pfam" id="PF01351">
    <property type="entry name" value="RNase_HII"/>
    <property type="match status" value="1"/>
</dbReference>
<dbReference type="GO" id="GO:0006298">
    <property type="term" value="P:mismatch repair"/>
    <property type="evidence" value="ECO:0007669"/>
    <property type="project" value="TreeGrafter"/>
</dbReference>
<feature type="domain" description="RNase H type-2" evidence="17">
    <location>
        <begin position="11"/>
        <end position="200"/>
    </location>
</feature>
<evidence type="ECO:0000256" key="9">
    <source>
        <dbReference type="ARBA" id="ARBA00022722"/>
    </source>
</evidence>
<keyword evidence="13 14" id="KW-0464">Manganese</keyword>
<evidence type="ECO:0000256" key="4">
    <source>
        <dbReference type="ARBA" id="ARBA00004496"/>
    </source>
</evidence>
<comment type="subcellular location">
    <subcellularLocation>
        <location evidence="4 14">Cytoplasm</location>
    </subcellularLocation>
</comment>
<dbReference type="NCBIfam" id="NF000596">
    <property type="entry name" value="PRK00015.1-4"/>
    <property type="match status" value="1"/>
</dbReference>
<dbReference type="SUPFAM" id="SSF53098">
    <property type="entry name" value="Ribonuclease H-like"/>
    <property type="match status" value="1"/>
</dbReference>
<dbReference type="RefSeq" id="WP_198571648.1">
    <property type="nucleotide sequence ID" value="NZ_CP066167.1"/>
</dbReference>
<dbReference type="PANTHER" id="PTHR10954">
    <property type="entry name" value="RIBONUCLEASE H2 SUBUNIT A"/>
    <property type="match status" value="1"/>
</dbReference>
<keyword evidence="9 14" id="KW-0540">Nuclease</keyword>
<keyword evidence="10 14" id="KW-0479">Metal-binding</keyword>
<evidence type="ECO:0000256" key="10">
    <source>
        <dbReference type="ARBA" id="ARBA00022723"/>
    </source>
</evidence>
<dbReference type="PROSITE" id="PS51975">
    <property type="entry name" value="RNASE_H_2"/>
    <property type="match status" value="1"/>
</dbReference>
<dbReference type="NCBIfam" id="NF000594">
    <property type="entry name" value="PRK00015.1-1"/>
    <property type="match status" value="1"/>
</dbReference>
<accession>A0A7T4R4G7</accession>
<comment type="similarity">
    <text evidence="5 14 16">Belongs to the RNase HII family.</text>
</comment>
<evidence type="ECO:0000256" key="5">
    <source>
        <dbReference type="ARBA" id="ARBA00007383"/>
    </source>
</evidence>
<dbReference type="InterPro" id="IPR036397">
    <property type="entry name" value="RNaseH_sf"/>
</dbReference>
<evidence type="ECO:0000256" key="13">
    <source>
        <dbReference type="ARBA" id="ARBA00023211"/>
    </source>
</evidence>
<feature type="binding site" evidence="14 15">
    <location>
        <position position="17"/>
    </location>
    <ligand>
        <name>a divalent metal cation</name>
        <dbReference type="ChEBI" id="CHEBI:60240"/>
    </ligand>
</feature>
<feature type="binding site" evidence="14 15">
    <location>
        <position position="18"/>
    </location>
    <ligand>
        <name>a divalent metal cation</name>
        <dbReference type="ChEBI" id="CHEBI:60240"/>
    </ligand>
</feature>
<protein>
    <recommendedName>
        <fullName evidence="7 14">Ribonuclease HII</fullName>
        <shortName evidence="14">RNase HII</shortName>
        <ecNumber evidence="6 14">3.1.26.4</ecNumber>
    </recommendedName>
</protein>
<comment type="cofactor">
    <cofactor evidence="2">
        <name>Mg(2+)</name>
        <dbReference type="ChEBI" id="CHEBI:18420"/>
    </cofactor>
</comment>
<dbReference type="KEGG" id="snan:I6N98_12240"/>
<dbReference type="HAMAP" id="MF_00052_B">
    <property type="entry name" value="RNase_HII_B"/>
    <property type="match status" value="1"/>
</dbReference>
<evidence type="ECO:0000256" key="6">
    <source>
        <dbReference type="ARBA" id="ARBA00012180"/>
    </source>
</evidence>
<dbReference type="InterPro" id="IPR022898">
    <property type="entry name" value="RNase_HII"/>
</dbReference>
<organism evidence="18 19">
    <name type="scientific">Spongiibacter nanhainus</name>
    <dbReference type="NCBI Taxonomy" id="2794344"/>
    <lineage>
        <taxon>Bacteria</taxon>
        <taxon>Pseudomonadati</taxon>
        <taxon>Pseudomonadota</taxon>
        <taxon>Gammaproteobacteria</taxon>
        <taxon>Cellvibrionales</taxon>
        <taxon>Spongiibacteraceae</taxon>
        <taxon>Spongiibacter</taxon>
    </lineage>
</organism>
<dbReference type="GO" id="GO:0032299">
    <property type="term" value="C:ribonuclease H2 complex"/>
    <property type="evidence" value="ECO:0007669"/>
    <property type="project" value="TreeGrafter"/>
</dbReference>
<dbReference type="GO" id="GO:0003723">
    <property type="term" value="F:RNA binding"/>
    <property type="evidence" value="ECO:0007669"/>
    <property type="project" value="UniProtKB-UniRule"/>
</dbReference>
<dbReference type="InterPro" id="IPR012337">
    <property type="entry name" value="RNaseH-like_sf"/>
</dbReference>
<evidence type="ECO:0000256" key="14">
    <source>
        <dbReference type="HAMAP-Rule" id="MF_00052"/>
    </source>
</evidence>
<dbReference type="GO" id="GO:0004523">
    <property type="term" value="F:RNA-DNA hybrid ribonuclease activity"/>
    <property type="evidence" value="ECO:0007669"/>
    <property type="project" value="UniProtKB-UniRule"/>
</dbReference>
<dbReference type="Gene3D" id="3.30.420.10">
    <property type="entry name" value="Ribonuclease H-like superfamily/Ribonuclease H"/>
    <property type="match status" value="1"/>
</dbReference>
<dbReference type="CDD" id="cd07182">
    <property type="entry name" value="RNase_HII_bacteria_HII_like"/>
    <property type="match status" value="1"/>
</dbReference>
<keyword evidence="19" id="KW-1185">Reference proteome</keyword>
<evidence type="ECO:0000256" key="2">
    <source>
        <dbReference type="ARBA" id="ARBA00001946"/>
    </source>
</evidence>
<dbReference type="InterPro" id="IPR024567">
    <property type="entry name" value="RNase_HII/HIII_dom"/>
</dbReference>
<comment type="cofactor">
    <cofactor evidence="14 15">
        <name>Mn(2+)</name>
        <dbReference type="ChEBI" id="CHEBI:29035"/>
    </cofactor>
    <cofactor evidence="14 15">
        <name>Mg(2+)</name>
        <dbReference type="ChEBI" id="CHEBI:18420"/>
    </cofactor>
    <text evidence="14 15">Manganese or magnesium. Binds 1 divalent metal ion per monomer in the absence of substrate. May bind a second metal ion after substrate binding.</text>
</comment>